<evidence type="ECO:0000256" key="3">
    <source>
        <dbReference type="SAM" id="MobiDB-lite"/>
    </source>
</evidence>
<feature type="region of interest" description="Disordered" evidence="3">
    <location>
        <begin position="629"/>
        <end position="675"/>
    </location>
</feature>
<evidence type="ECO:0000256" key="2">
    <source>
        <dbReference type="ARBA" id="ARBA00022737"/>
    </source>
</evidence>
<keyword evidence="2" id="KW-0677">Repeat</keyword>
<evidence type="ECO:0000256" key="1">
    <source>
        <dbReference type="ARBA" id="ARBA00022441"/>
    </source>
</evidence>
<keyword evidence="1" id="KW-0880">Kelch repeat</keyword>
<dbReference type="SUPFAM" id="SSF117281">
    <property type="entry name" value="Kelch motif"/>
    <property type="match status" value="1"/>
</dbReference>
<evidence type="ECO:0008006" key="5">
    <source>
        <dbReference type="Google" id="ProtNLM"/>
    </source>
</evidence>
<protein>
    <recommendedName>
        <fullName evidence="5">Death domain-containing protein</fullName>
    </recommendedName>
</protein>
<dbReference type="InterPro" id="IPR027417">
    <property type="entry name" value="P-loop_NTPase"/>
</dbReference>
<dbReference type="InParanoid" id="A0A1X7UAW6"/>
<dbReference type="SUPFAM" id="SSF52540">
    <property type="entry name" value="P-loop containing nucleoside triphosphate hydrolases"/>
    <property type="match status" value="1"/>
</dbReference>
<accession>A0A1X7UAW6</accession>
<dbReference type="Gene3D" id="2.120.10.80">
    <property type="entry name" value="Kelch-type beta propeller"/>
    <property type="match status" value="2"/>
</dbReference>
<dbReference type="PANTHER" id="PTHR46228:SF2">
    <property type="entry name" value="KELCH REPEAT PROTEIN (AFU_ORTHOLOGUE AFUA_4G14350)"/>
    <property type="match status" value="1"/>
</dbReference>
<dbReference type="EnsemblMetazoa" id="Aqu2.1.24910_001">
    <property type="protein sequence ID" value="Aqu2.1.24910_001"/>
    <property type="gene ID" value="Aqu2.1.24910"/>
</dbReference>
<dbReference type="InterPro" id="IPR015915">
    <property type="entry name" value="Kelch-typ_b-propeller"/>
</dbReference>
<dbReference type="InterPro" id="IPR036388">
    <property type="entry name" value="WH-like_DNA-bd_sf"/>
</dbReference>
<feature type="compositionally biased region" description="Basic and acidic residues" evidence="3">
    <location>
        <begin position="665"/>
        <end position="675"/>
    </location>
</feature>
<sequence>GYHDGFVGWSQTGNQLYLLGLLDEPHLPFDCDTMRLFEEAYEDLGDSQAIQIQTYRKVAPMKNHGRDIYTSTLRYYRNAFTDADKQMAINVFLGVFVPKEGEANMKNPLLQQYLSFDEIYKTNELTDFDRLLSTSVVRTGDNVVSLDSEGGAIQAPVVPRWLLKEDSVLCGLLLEMSSIYQPLERKYHSTVQVGDYLYMWGGDQPGLPNNKKKKSVCSVMEVCHLPTGEWVQKPTTGDPPLGVSSYAAAVIRNEIFFFGGDCNHDDCYHNSLYSFNVDTFNWKELSPTTSHHGPLMKADSRMVALQIKDEDYLAVIGGVGSSSNNTPRQPGAQYSKVADYQYCNEVHMYRLKTGEWTSPTVTGDRPPPISHFTLTSMTNTTAIMFGGYFGDRRWSNVVYIFEFTDTSVKCRKFPNSGGPVPWPKERCAHSSVLINCSSGPHLLVVGGFGKTTTNDCWLLKINKMEWKELTYIPDSVTDRQGHSLSVWNETQTTHWTIEFGGKRRGGSTISGTRFIEIITSAGDLVVHSLLDINEYQKRRIQDAIGKWMEEGSVDLTVTRVNMLGAPGAGKTCSQLLLLNEDPPTNDTSTPIACPAVRAMRVAVCDKTIWNRVTRANLLDQLATDLDAVSQEKKTKEPPLPVVLSLPDNTQPATEIRPDPSPTSQKKPDPADSSETKIIKENKEYHTEAVVQEILATQPKGIHKSDHWLYVIDSGGQPAYQELLPLFTRAASLNIITLDLSKPLNERFDLMYRIDGQYFPCHSKSTQLAFFQSAVSTGASFKPLDISCISKKPTHSMYLVLGTHYDKVSDATLKEKEEILKSSMSSLESYLQNCVIHQSDDDSIIFPVNAIAASEERAKYSEEICKAIWFDGSDASLEIKIPIRWFAFELSLPEQSIVSVKEALSIGERYGMNEEDTKQALRYFHDVSLMLYYPEVTNVVFIDSKPILEILSQLLALTYIDDRNARALILIKPVSRAVTINLKEGFFNIEIFEHLRSKCVVFSLPEFQLCDLIRLLLHLNIITEVQKGHYFIPYALPSYNEPVSIKETNAKPLFIVWREEKSEEILKSEQILPVPTGLFPLTIVHLLNQKECITKVSPSTPGYFKFRDAMSLRITFKGKEDTLHLINHLLLDKKPLKSDLLRLFKSSAAHYMIIGTALDLEVDDLLPYPAATTSNLIQVFKRWIDSNKRVTWRKLLQVCDDFPEELGRVKVDVEQFLSSDRARENYQE</sequence>
<dbReference type="PANTHER" id="PTHR46228">
    <property type="entry name" value="KELCH DOMAIN-CONTAINING PROTEIN"/>
    <property type="match status" value="1"/>
</dbReference>
<organism evidence="4">
    <name type="scientific">Amphimedon queenslandica</name>
    <name type="common">Sponge</name>
    <dbReference type="NCBI Taxonomy" id="400682"/>
    <lineage>
        <taxon>Eukaryota</taxon>
        <taxon>Metazoa</taxon>
        <taxon>Porifera</taxon>
        <taxon>Demospongiae</taxon>
        <taxon>Heteroscleromorpha</taxon>
        <taxon>Haplosclerida</taxon>
        <taxon>Niphatidae</taxon>
        <taxon>Amphimedon</taxon>
    </lineage>
</organism>
<evidence type="ECO:0000313" key="4">
    <source>
        <dbReference type="EnsemblMetazoa" id="Aqu2.1.24910_001"/>
    </source>
</evidence>
<dbReference type="STRING" id="400682.A0A1X7UAW6"/>
<name>A0A1X7UAW6_AMPQE</name>
<reference evidence="4" key="1">
    <citation type="submission" date="2017-05" db="UniProtKB">
        <authorList>
            <consortium name="EnsemblMetazoa"/>
        </authorList>
    </citation>
    <scope>IDENTIFICATION</scope>
</reference>
<dbReference type="Gene3D" id="1.10.10.10">
    <property type="entry name" value="Winged helix-like DNA-binding domain superfamily/Winged helix DNA-binding domain"/>
    <property type="match status" value="1"/>
</dbReference>
<dbReference type="AlphaFoldDB" id="A0A1X7UAW6"/>
<dbReference type="Pfam" id="PF24681">
    <property type="entry name" value="Kelch_KLHDC2_KLHL20_DRC7"/>
    <property type="match status" value="2"/>
</dbReference>
<dbReference type="OrthoDB" id="7676067at2759"/>
<proteinExistence type="predicted"/>